<dbReference type="Gene3D" id="3.40.50.1820">
    <property type="entry name" value="alpha/beta hydrolase"/>
    <property type="match status" value="1"/>
</dbReference>
<dbReference type="EMBL" id="JAVRDO010000003">
    <property type="protein sequence ID" value="MDX9686551.1"/>
    <property type="molecule type" value="Genomic_DNA"/>
</dbReference>
<feature type="chain" id="PRO_5045568320" evidence="1">
    <location>
        <begin position="24"/>
        <end position="552"/>
    </location>
</feature>
<dbReference type="Pfam" id="PF00135">
    <property type="entry name" value="COesterase"/>
    <property type="match status" value="1"/>
</dbReference>
<dbReference type="InterPro" id="IPR050309">
    <property type="entry name" value="Type-B_Carboxylest/Lipase"/>
</dbReference>
<feature type="domain" description="Carboxylesterase type B" evidence="2">
    <location>
        <begin position="50"/>
        <end position="523"/>
    </location>
</feature>
<keyword evidence="4" id="KW-1185">Reference proteome</keyword>
<reference evidence="4" key="1">
    <citation type="submission" date="2023-07" db="EMBL/GenBank/DDBJ databases">
        <authorList>
            <person name="de Witt J."/>
        </authorList>
    </citation>
    <scope>NUCLEOTIDE SEQUENCE [LARGE SCALE GENOMIC DNA]</scope>
    <source>
        <strain evidence="4">FZJ</strain>
    </source>
</reference>
<accession>A0ABU5BWS1</accession>
<dbReference type="InterPro" id="IPR029058">
    <property type="entry name" value="AB_hydrolase_fold"/>
</dbReference>
<evidence type="ECO:0000313" key="4">
    <source>
        <dbReference type="Proteomes" id="UP001281217"/>
    </source>
</evidence>
<dbReference type="PANTHER" id="PTHR11559">
    <property type="entry name" value="CARBOXYLESTERASE"/>
    <property type="match status" value="1"/>
</dbReference>
<proteinExistence type="predicted"/>
<feature type="signal peptide" evidence="1">
    <location>
        <begin position="1"/>
        <end position="23"/>
    </location>
</feature>
<evidence type="ECO:0000259" key="2">
    <source>
        <dbReference type="Pfam" id="PF00135"/>
    </source>
</evidence>
<dbReference type="InterPro" id="IPR002018">
    <property type="entry name" value="CarbesteraseB"/>
</dbReference>
<dbReference type="Proteomes" id="UP001281217">
    <property type="component" value="Unassembled WGS sequence"/>
</dbReference>
<dbReference type="PROSITE" id="PS51257">
    <property type="entry name" value="PROKAR_LIPOPROTEIN"/>
    <property type="match status" value="1"/>
</dbReference>
<dbReference type="SUPFAM" id="SSF53474">
    <property type="entry name" value="alpha/beta-Hydrolases"/>
    <property type="match status" value="1"/>
</dbReference>
<keyword evidence="1" id="KW-0732">Signal</keyword>
<dbReference type="RefSeq" id="WP_320330677.1">
    <property type="nucleotide sequence ID" value="NZ_JAVRDO010000003.1"/>
</dbReference>
<organism evidence="3 4">
    <name type="scientific">Halopseudomonas formosensis</name>
    <dbReference type="NCBI Taxonomy" id="1002526"/>
    <lineage>
        <taxon>Bacteria</taxon>
        <taxon>Pseudomonadati</taxon>
        <taxon>Pseudomonadota</taxon>
        <taxon>Gammaproteobacteria</taxon>
        <taxon>Pseudomonadales</taxon>
        <taxon>Pseudomonadaceae</taxon>
        <taxon>Halopseudomonas</taxon>
    </lineage>
</organism>
<evidence type="ECO:0000313" key="3">
    <source>
        <dbReference type="EMBL" id="MDX9686551.1"/>
    </source>
</evidence>
<comment type="caution">
    <text evidence="3">The sequence shown here is derived from an EMBL/GenBank/DDBJ whole genome shotgun (WGS) entry which is preliminary data.</text>
</comment>
<sequence>MHYQNRTGAARFLATSLATAVLAVSLGGCLSSGGGGGGGGSTTPAPNPLQVSTQQGDYIGIEEAGMRVYRGIRYGVAERFASPEFPPAHEEAVQLSEAFGSACPQNASPFGEASVDEDCLFLNVYSPEEPGDYPVMVWIHGGAFIYGSGGASYDPRHLVERGVVVVTLNYRLGALGFLPHAALGNANFGLQDQQLALRWVQENIAAFDGDPDNVTIFGESAGGHSVMSQIASPAAEGLFHKAIVQSGSYNGSQAPLAVAQMLFGNPTIENLDDCADTPDEELLNCLRTQSVEAILAAQPGNIIPATGTDTLPESITAALQSGEFNQVPVLMGSNQDEGSLFTLLALGDNPAGLSSLESYRASVASLLLEDPTLDGEQIADDYLENHMGVPEPLRYIAAYSAIGTDWRFSCPNNSQWNLLKDKVPTWGYWFRETTAPLLDGLPALIPMGATHTAEIQFVLNSQESLRERGGTDEHISLANHMAGYWANFARYGQDPAIGPNGTDGAAEAVEWPSLSEAGEILTLVAPDPSAADQADFSTYHSCEYWQSPPRRF</sequence>
<dbReference type="PROSITE" id="PS00941">
    <property type="entry name" value="CARBOXYLESTERASE_B_2"/>
    <property type="match status" value="1"/>
</dbReference>
<evidence type="ECO:0000256" key="1">
    <source>
        <dbReference type="SAM" id="SignalP"/>
    </source>
</evidence>
<protein>
    <submittedName>
        <fullName evidence="3">Carboxylesterase family protein</fullName>
    </submittedName>
</protein>
<name>A0ABU5BWS1_9GAMM</name>
<dbReference type="InterPro" id="IPR019819">
    <property type="entry name" value="Carboxylesterase_B_CS"/>
</dbReference>
<gene>
    <name evidence="3" type="ORF">RED13_000958</name>
</gene>